<dbReference type="WBParaSite" id="nRc.2.0.1.t44226-RA">
    <property type="protein sequence ID" value="nRc.2.0.1.t44226-RA"/>
    <property type="gene ID" value="nRc.2.0.1.g44226"/>
</dbReference>
<keyword evidence="8" id="KW-1185">Reference proteome</keyword>
<comment type="similarity">
    <text evidence="2 6">Belongs to the pecanex family.</text>
</comment>
<sequence length="671" mass="75821">MVGPSGSAVFLMSYVRPVKFWEKDYNTKRLDHSNTRLASQIDRAPAAADDNNLNAIFYEHLTRSLQTSLAGDLILGRLASSVSAGDCFVMASFYLNCLVHIIEVGNGFVTFQLRGLELRGTYCQQREVEAINEEQGDTDGCFCYFPGHLPGFLSLNTAWNLRWLAWEVTMANYVLDGYSVTENSAIDLLQIIDLRKLLVTLYVKCMVYYAVRSPKIDQWLNNETILNGLSPVLVDEKYLDTDESCFSARYDEDYDHLSQKATISLKSFSQTYTDWLKYCIRRRLGDDETEAEYPMAATVNSSTERQQHALSYSKNSATIAFCYALSLVGRRALSAASHGRHLSGAESFLYGLHALFKGDFRITCQRDEWVFADMDILRCVVAPAVRMALKLHQDHFVSSDDDENPFYLYQAISTYEKSLFISHENDPAWRKALLANTPSLLALRHVFEDGQDDFKIIMLNKRYVNFRLIKLNKECVRAFWAGQQQEQIFLRNRNPERGSIQNARQVLRNIINSSADQPIGYPIYVSPLTTSFIESHPQIRSLTGPSLNLDDILSLVRRFFRLLVDNCGINGSGSANLVNNPLQIFGQSQPQATVNFIGTTSRLGVGSSASDPSQMTSQGAVTDASKFSSSLPVIMQRSNTIPVVQLVNRNETRRSLIYNNSPNTFRRRQKT</sequence>
<evidence type="ECO:0000313" key="9">
    <source>
        <dbReference type="WBParaSite" id="nRc.2.0.1.t44226-RA"/>
    </source>
</evidence>
<evidence type="ECO:0000256" key="2">
    <source>
        <dbReference type="ARBA" id="ARBA00010170"/>
    </source>
</evidence>
<dbReference type="Proteomes" id="UP000887565">
    <property type="component" value="Unplaced"/>
</dbReference>
<name>A0A915L172_ROMCU</name>
<dbReference type="GO" id="GO:0005783">
    <property type="term" value="C:endoplasmic reticulum"/>
    <property type="evidence" value="ECO:0007669"/>
    <property type="project" value="TreeGrafter"/>
</dbReference>
<evidence type="ECO:0000256" key="4">
    <source>
        <dbReference type="ARBA" id="ARBA00022989"/>
    </source>
</evidence>
<dbReference type="InterPro" id="IPR039797">
    <property type="entry name" value="Pecanex"/>
</dbReference>
<evidence type="ECO:0000256" key="1">
    <source>
        <dbReference type="ARBA" id="ARBA00004141"/>
    </source>
</evidence>
<evidence type="ECO:0000313" key="8">
    <source>
        <dbReference type="Proteomes" id="UP000887565"/>
    </source>
</evidence>
<organism evidence="8 9">
    <name type="scientific">Romanomermis culicivorax</name>
    <name type="common">Nematode worm</name>
    <dbReference type="NCBI Taxonomy" id="13658"/>
    <lineage>
        <taxon>Eukaryota</taxon>
        <taxon>Metazoa</taxon>
        <taxon>Ecdysozoa</taxon>
        <taxon>Nematoda</taxon>
        <taxon>Enoplea</taxon>
        <taxon>Dorylaimia</taxon>
        <taxon>Mermithida</taxon>
        <taxon>Mermithoidea</taxon>
        <taxon>Mermithidae</taxon>
        <taxon>Romanomermis</taxon>
    </lineage>
</organism>
<dbReference type="PANTHER" id="PTHR12372">
    <property type="entry name" value="PECANEX"/>
    <property type="match status" value="1"/>
</dbReference>
<keyword evidence="5" id="KW-0472">Membrane</keyword>
<proteinExistence type="inferred from homology"/>
<dbReference type="Pfam" id="PF05041">
    <property type="entry name" value="Pecanex_C"/>
    <property type="match status" value="1"/>
</dbReference>
<evidence type="ECO:0000256" key="3">
    <source>
        <dbReference type="ARBA" id="ARBA00022692"/>
    </source>
</evidence>
<dbReference type="GO" id="GO:0016020">
    <property type="term" value="C:membrane"/>
    <property type="evidence" value="ECO:0007669"/>
    <property type="project" value="UniProtKB-SubCell"/>
</dbReference>
<dbReference type="PANTHER" id="PTHR12372:SF7">
    <property type="entry name" value="PROTEIN PECANEX"/>
    <property type="match status" value="1"/>
</dbReference>
<dbReference type="InterPro" id="IPR007735">
    <property type="entry name" value="Pecanex_C"/>
</dbReference>
<evidence type="ECO:0000256" key="5">
    <source>
        <dbReference type="ARBA" id="ARBA00023136"/>
    </source>
</evidence>
<dbReference type="AlphaFoldDB" id="A0A915L172"/>
<comment type="subcellular location">
    <subcellularLocation>
        <location evidence="1 6">Membrane</location>
        <topology evidence="1 6">Multi-pass membrane protein</topology>
    </subcellularLocation>
</comment>
<protein>
    <recommendedName>
        <fullName evidence="6">Pecanex-like protein</fullName>
    </recommendedName>
</protein>
<evidence type="ECO:0000256" key="6">
    <source>
        <dbReference type="RuleBase" id="RU367089"/>
    </source>
</evidence>
<keyword evidence="3" id="KW-0812">Transmembrane</keyword>
<dbReference type="GO" id="GO:0007029">
    <property type="term" value="P:endoplasmic reticulum organization"/>
    <property type="evidence" value="ECO:0007669"/>
    <property type="project" value="TreeGrafter"/>
</dbReference>
<reference evidence="9" key="1">
    <citation type="submission" date="2022-11" db="UniProtKB">
        <authorList>
            <consortium name="WormBaseParasite"/>
        </authorList>
    </citation>
    <scope>IDENTIFICATION</scope>
</reference>
<dbReference type="OMA" id="CFILARF"/>
<feature type="domain" description="Pecanex C-terminal" evidence="7">
    <location>
        <begin position="313"/>
        <end position="538"/>
    </location>
</feature>
<accession>A0A915L172</accession>
<evidence type="ECO:0000259" key="7">
    <source>
        <dbReference type="Pfam" id="PF05041"/>
    </source>
</evidence>
<keyword evidence="4" id="KW-1133">Transmembrane helix</keyword>